<evidence type="ECO:0000313" key="6">
    <source>
        <dbReference type="Proteomes" id="UP000504607"/>
    </source>
</evidence>
<sequence length="154" mass="16979">MALGFEILPPVLLIVAILRNGAASLDRSSFPPGFIFGTASSAYQYEGGARDGGRGPSIWDDFTHKHPEKILDRSNGDVAVDSFHRYKDDIDIIKDIGLDAYRLSISWSRILPNGSLSGGINREGIMYYSNLINELKSNVEIMGRCATIRDTLPF</sequence>
<keyword evidence="5" id="KW-0732">Signal</keyword>
<dbReference type="PANTHER" id="PTHR10353">
    <property type="entry name" value="GLYCOSYL HYDROLASE"/>
    <property type="match status" value="1"/>
</dbReference>
<evidence type="ECO:0000256" key="2">
    <source>
        <dbReference type="ARBA" id="ARBA00022801"/>
    </source>
</evidence>
<dbReference type="InterPro" id="IPR001360">
    <property type="entry name" value="Glyco_hydro_1"/>
</dbReference>
<name>A0A6J0PDQ6_ELAGV</name>
<dbReference type="GO" id="GO:0008422">
    <property type="term" value="F:beta-glucosidase activity"/>
    <property type="evidence" value="ECO:0007669"/>
    <property type="project" value="TreeGrafter"/>
</dbReference>
<dbReference type="Gene3D" id="3.20.20.80">
    <property type="entry name" value="Glycosidases"/>
    <property type="match status" value="1"/>
</dbReference>
<evidence type="ECO:0000256" key="5">
    <source>
        <dbReference type="SAM" id="SignalP"/>
    </source>
</evidence>
<protein>
    <submittedName>
        <fullName evidence="7">Beta-glucosidase 13-like</fullName>
    </submittedName>
</protein>
<dbReference type="InParanoid" id="A0A6J0PDQ6"/>
<evidence type="ECO:0000256" key="1">
    <source>
        <dbReference type="ARBA" id="ARBA00010838"/>
    </source>
</evidence>
<dbReference type="PROSITE" id="PS00653">
    <property type="entry name" value="GLYCOSYL_HYDROL_F1_2"/>
    <property type="match status" value="1"/>
</dbReference>
<dbReference type="OrthoDB" id="784637at2759"/>
<comment type="similarity">
    <text evidence="1 4">Belongs to the glycosyl hydrolase 1 family.</text>
</comment>
<dbReference type="Proteomes" id="UP000504607">
    <property type="component" value="Unplaced"/>
</dbReference>
<dbReference type="PANTHER" id="PTHR10353:SF137">
    <property type="entry name" value="MYROSINASE 3-RELATED"/>
    <property type="match status" value="1"/>
</dbReference>
<evidence type="ECO:0000256" key="4">
    <source>
        <dbReference type="RuleBase" id="RU003690"/>
    </source>
</evidence>
<organism evidence="6 7">
    <name type="scientific">Elaeis guineensis var. tenera</name>
    <name type="common">Oil palm</name>
    <dbReference type="NCBI Taxonomy" id="51953"/>
    <lineage>
        <taxon>Eukaryota</taxon>
        <taxon>Viridiplantae</taxon>
        <taxon>Streptophyta</taxon>
        <taxon>Embryophyta</taxon>
        <taxon>Tracheophyta</taxon>
        <taxon>Spermatophyta</taxon>
        <taxon>Magnoliopsida</taxon>
        <taxon>Liliopsida</taxon>
        <taxon>Arecaceae</taxon>
        <taxon>Arecoideae</taxon>
        <taxon>Cocoseae</taxon>
        <taxon>Elaeidinae</taxon>
        <taxon>Elaeis</taxon>
    </lineage>
</organism>
<dbReference type="RefSeq" id="XP_019703188.1">
    <property type="nucleotide sequence ID" value="XM_019847629.2"/>
</dbReference>
<gene>
    <name evidence="7" type="primary">LOC105036475</name>
</gene>
<dbReference type="SUPFAM" id="SSF51445">
    <property type="entry name" value="(Trans)glycosidases"/>
    <property type="match status" value="1"/>
</dbReference>
<accession>A0A6J0PDQ6</accession>
<dbReference type="AlphaFoldDB" id="A0A6J0PDQ6"/>
<keyword evidence="6" id="KW-1185">Reference proteome</keyword>
<keyword evidence="2" id="KW-0378">Hydrolase</keyword>
<feature type="signal peptide" evidence="5">
    <location>
        <begin position="1"/>
        <end position="24"/>
    </location>
</feature>
<proteinExistence type="inferred from homology"/>
<evidence type="ECO:0000256" key="3">
    <source>
        <dbReference type="ARBA" id="ARBA00023295"/>
    </source>
</evidence>
<keyword evidence="3" id="KW-0326">Glycosidase</keyword>
<reference evidence="7" key="1">
    <citation type="submission" date="2025-08" db="UniProtKB">
        <authorList>
            <consortium name="RefSeq"/>
        </authorList>
    </citation>
    <scope>IDENTIFICATION</scope>
</reference>
<dbReference type="Pfam" id="PF00232">
    <property type="entry name" value="Glyco_hydro_1"/>
    <property type="match status" value="1"/>
</dbReference>
<dbReference type="InterPro" id="IPR017853">
    <property type="entry name" value="GH"/>
</dbReference>
<evidence type="ECO:0000313" key="7">
    <source>
        <dbReference type="RefSeq" id="XP_019703188.1"/>
    </source>
</evidence>
<dbReference type="InterPro" id="IPR033132">
    <property type="entry name" value="GH_1_N_CS"/>
</dbReference>
<feature type="chain" id="PRO_5026792225" evidence="5">
    <location>
        <begin position="25"/>
        <end position="154"/>
    </location>
</feature>
<dbReference type="GO" id="GO:0005975">
    <property type="term" value="P:carbohydrate metabolic process"/>
    <property type="evidence" value="ECO:0007669"/>
    <property type="project" value="InterPro"/>
</dbReference>